<dbReference type="Proteomes" id="UP000005631">
    <property type="component" value="Chromosome"/>
</dbReference>
<dbReference type="Gene3D" id="3.30.300.30">
    <property type="match status" value="1"/>
</dbReference>
<reference evidence="3 4" key="1">
    <citation type="journal article" date="2012" name="Stand. Genomic Sci.">
        <title>Genome sequence of the orange-pigmented seawater bacterium Owenweeksia hongkongensis type strain (UST20020801(T)).</title>
        <authorList>
            <person name="Riedel T."/>
            <person name="Held B."/>
            <person name="Nolan M."/>
            <person name="Lucas S."/>
            <person name="Lapidus A."/>
            <person name="Tice H."/>
            <person name="Del Rio T.G."/>
            <person name="Cheng J.F."/>
            <person name="Han C."/>
            <person name="Tapia R."/>
            <person name="Goodwin L.A."/>
            <person name="Pitluck S."/>
            <person name="Liolios K."/>
            <person name="Mavromatis K."/>
            <person name="Pagani I."/>
            <person name="Ivanova N."/>
            <person name="Mikhailova N."/>
            <person name="Pati A."/>
            <person name="Chen A."/>
            <person name="Palaniappan K."/>
            <person name="Rohde M."/>
            <person name="Tindall B.J."/>
            <person name="Detter J.C."/>
            <person name="Goker M."/>
            <person name="Woyke T."/>
            <person name="Bristow J."/>
            <person name="Eisen J.A."/>
            <person name="Markowitz V."/>
            <person name="Hugenholtz P."/>
            <person name="Klenk H.P."/>
            <person name="Kyrpides N.C."/>
        </authorList>
    </citation>
    <scope>NUCLEOTIDE SEQUENCE</scope>
    <source>
        <strain evidence="4">DSM 17368 / JCM 12287 / NRRL B-23963</strain>
    </source>
</reference>
<dbReference type="eggNOG" id="COG0318">
    <property type="taxonomic scope" value="Bacteria"/>
</dbReference>
<sequence length="318" mass="35497">MKSIGVERILREFKDQNNFMEVQTSGSTGVPKIIKIEKSHMRASAQMTLDFLGLQKGNKALLCMSPAHIGGIMMMVRAELGDLNLTIVEPSAKPLENLVGNFDFVAMVPYQVAASIDDLHRIKKLIIGGGPISSDLEDQLRNLPNEIYHTYGMTETISHIAMRRVNGSDNETFKTLPGIEIHFDERGCLVINAPALGVKDLATNDLVELKNADTFVWLGRHDNVVNSAGVKLHPESIERKIGDIGYPYFLTGIQDTKFGESLVMVVESDESMEFETFKNHFQALGKYEIPKQIFTVPKFVITESGKLNRKETLNRMAQ</sequence>
<dbReference type="GO" id="GO:0006631">
    <property type="term" value="P:fatty acid metabolic process"/>
    <property type="evidence" value="ECO:0007669"/>
    <property type="project" value="TreeGrafter"/>
</dbReference>
<accession>G8R8H3</accession>
<dbReference type="InterPro" id="IPR045851">
    <property type="entry name" value="AMP-bd_C_sf"/>
</dbReference>
<dbReference type="AlphaFoldDB" id="G8R8H3"/>
<dbReference type="KEGG" id="oho:Oweho_0334"/>
<dbReference type="InterPro" id="IPR000873">
    <property type="entry name" value="AMP-dep_synth/lig_dom"/>
</dbReference>
<protein>
    <submittedName>
        <fullName evidence="3">Acyl-CoA synthetase (AMP-forming)/AMP-acid ligase II</fullName>
    </submittedName>
</protein>
<dbReference type="PANTHER" id="PTHR43201">
    <property type="entry name" value="ACYL-COA SYNTHETASE"/>
    <property type="match status" value="1"/>
</dbReference>
<proteinExistence type="inferred from homology"/>
<dbReference type="RefSeq" id="WP_014200716.1">
    <property type="nucleotide sequence ID" value="NC_016599.1"/>
</dbReference>
<dbReference type="OrthoDB" id="8870348at2"/>
<dbReference type="InterPro" id="IPR042099">
    <property type="entry name" value="ANL_N_sf"/>
</dbReference>
<evidence type="ECO:0000256" key="1">
    <source>
        <dbReference type="ARBA" id="ARBA00006432"/>
    </source>
</evidence>
<feature type="domain" description="AMP-dependent synthetase/ligase" evidence="2">
    <location>
        <begin position="24"/>
        <end position="169"/>
    </location>
</feature>
<dbReference type="GO" id="GO:0031956">
    <property type="term" value="F:medium-chain fatty acid-CoA ligase activity"/>
    <property type="evidence" value="ECO:0007669"/>
    <property type="project" value="TreeGrafter"/>
</dbReference>
<evidence type="ECO:0000313" key="4">
    <source>
        <dbReference type="Proteomes" id="UP000005631"/>
    </source>
</evidence>
<dbReference type="PANTHER" id="PTHR43201:SF8">
    <property type="entry name" value="ACYL-COA SYNTHETASE FAMILY MEMBER 3"/>
    <property type="match status" value="1"/>
</dbReference>
<gene>
    <name evidence="3" type="ordered locus">Oweho_0334</name>
</gene>
<organism evidence="3 4">
    <name type="scientific">Owenweeksia hongkongensis (strain DSM 17368 / CIP 108786 / JCM 12287 / NRRL B-23963 / UST20020801)</name>
    <dbReference type="NCBI Taxonomy" id="926562"/>
    <lineage>
        <taxon>Bacteria</taxon>
        <taxon>Pseudomonadati</taxon>
        <taxon>Bacteroidota</taxon>
        <taxon>Flavobacteriia</taxon>
        <taxon>Flavobacteriales</taxon>
        <taxon>Owenweeksiaceae</taxon>
        <taxon>Owenweeksia</taxon>
    </lineage>
</organism>
<dbReference type="Gene3D" id="3.40.50.12780">
    <property type="entry name" value="N-terminal domain of ligase-like"/>
    <property type="match status" value="1"/>
</dbReference>
<name>G8R8H3_OWEHD</name>
<dbReference type="SUPFAM" id="SSF56801">
    <property type="entry name" value="Acetyl-CoA synthetase-like"/>
    <property type="match status" value="1"/>
</dbReference>
<comment type="similarity">
    <text evidence="1">Belongs to the ATP-dependent AMP-binding enzyme family.</text>
</comment>
<evidence type="ECO:0000259" key="2">
    <source>
        <dbReference type="Pfam" id="PF00501"/>
    </source>
</evidence>
<dbReference type="HOGENOM" id="CLU_062005_0_0_10"/>
<keyword evidence="4" id="KW-1185">Reference proteome</keyword>
<evidence type="ECO:0000313" key="3">
    <source>
        <dbReference type="EMBL" id="AEV31355.1"/>
    </source>
</evidence>
<dbReference type="STRING" id="926562.Oweho_0334"/>
<keyword evidence="3" id="KW-0436">Ligase</keyword>
<dbReference type="Pfam" id="PF00501">
    <property type="entry name" value="AMP-binding"/>
    <property type="match status" value="1"/>
</dbReference>
<dbReference type="PATRIC" id="fig|926562.3.peg.341"/>
<dbReference type="EMBL" id="CP003156">
    <property type="protein sequence ID" value="AEV31355.1"/>
    <property type="molecule type" value="Genomic_DNA"/>
</dbReference>